<proteinExistence type="predicted"/>
<keyword evidence="2" id="KW-1185">Reference proteome</keyword>
<evidence type="ECO:0000313" key="2">
    <source>
        <dbReference type="Proteomes" id="UP000595437"/>
    </source>
</evidence>
<sequence>MGRIYIYTKLSAALLSAITSFGLRQWRRNQREYRDYSWWAAGLKKHKRPLTASQ</sequence>
<organism evidence="1 2">
    <name type="scientific">Caligus rogercresseyi</name>
    <name type="common">Sea louse</name>
    <dbReference type="NCBI Taxonomy" id="217165"/>
    <lineage>
        <taxon>Eukaryota</taxon>
        <taxon>Metazoa</taxon>
        <taxon>Ecdysozoa</taxon>
        <taxon>Arthropoda</taxon>
        <taxon>Crustacea</taxon>
        <taxon>Multicrustacea</taxon>
        <taxon>Hexanauplia</taxon>
        <taxon>Copepoda</taxon>
        <taxon>Siphonostomatoida</taxon>
        <taxon>Caligidae</taxon>
        <taxon>Caligus</taxon>
    </lineage>
</organism>
<gene>
    <name evidence="1" type="ORF">FKW44_009001</name>
</gene>
<dbReference type="AlphaFoldDB" id="A0A7T8HER5"/>
<reference evidence="2" key="1">
    <citation type="submission" date="2021-01" db="EMBL/GenBank/DDBJ databases">
        <title>Caligus Genome Assembly.</title>
        <authorList>
            <person name="Gallardo-Escarate C."/>
        </authorList>
    </citation>
    <scope>NUCLEOTIDE SEQUENCE [LARGE SCALE GENOMIC DNA]</scope>
</reference>
<evidence type="ECO:0000313" key="1">
    <source>
        <dbReference type="EMBL" id="QQP48629.1"/>
    </source>
</evidence>
<dbReference type="Proteomes" id="UP000595437">
    <property type="component" value="Chromosome 6"/>
</dbReference>
<accession>A0A7T8HER5</accession>
<dbReference type="EMBL" id="CP045895">
    <property type="protein sequence ID" value="QQP48629.1"/>
    <property type="molecule type" value="Genomic_DNA"/>
</dbReference>
<name>A0A7T8HER5_CALRO</name>
<protein>
    <submittedName>
        <fullName evidence="1">Uncharacterized protein</fullName>
    </submittedName>
</protein>